<evidence type="ECO:0000256" key="6">
    <source>
        <dbReference type="ARBA" id="ARBA00023136"/>
    </source>
</evidence>
<dbReference type="SUPFAM" id="SSF53756">
    <property type="entry name" value="UDP-Glycosyltransferase/glycogen phosphorylase"/>
    <property type="match status" value="1"/>
</dbReference>
<dbReference type="Proteomes" id="UP000652847">
    <property type="component" value="Unassembled WGS sequence"/>
</dbReference>
<dbReference type="InterPro" id="IPR007554">
    <property type="entry name" value="Glycerophosphate_synth"/>
</dbReference>
<dbReference type="GO" id="GO:0019350">
    <property type="term" value="P:teichoic acid biosynthetic process"/>
    <property type="evidence" value="ECO:0007669"/>
    <property type="project" value="UniProtKB-KW"/>
</dbReference>
<comment type="subcellular location">
    <subcellularLocation>
        <location evidence="1">Cell membrane</location>
        <topology evidence="1">Peripheral membrane protein</topology>
    </subcellularLocation>
</comment>
<keyword evidence="8" id="KW-1185">Reference proteome</keyword>
<dbReference type="PANTHER" id="PTHR37316">
    <property type="entry name" value="TEICHOIC ACID GLYCEROL-PHOSPHATE PRIMASE"/>
    <property type="match status" value="1"/>
</dbReference>
<evidence type="ECO:0000256" key="2">
    <source>
        <dbReference type="ARBA" id="ARBA00010488"/>
    </source>
</evidence>
<keyword evidence="3" id="KW-1003">Cell membrane</keyword>
<evidence type="ECO:0000256" key="1">
    <source>
        <dbReference type="ARBA" id="ARBA00004202"/>
    </source>
</evidence>
<protein>
    <submittedName>
        <fullName evidence="7">CDP-glycerol glycerophosphotransferase family protein</fullName>
    </submittedName>
</protein>
<accession>A0A8I0AHZ8</accession>
<dbReference type="Gene3D" id="3.40.50.11820">
    <property type="match status" value="1"/>
</dbReference>
<keyword evidence="6" id="KW-0472">Membrane</keyword>
<gene>
    <name evidence="7" type="ORF">H8S54_14170</name>
</gene>
<keyword evidence="5" id="KW-0777">Teichoic acid biosynthesis</keyword>
<comment type="caution">
    <text evidence="7">The sequence shown here is derived from an EMBL/GenBank/DDBJ whole genome shotgun (WGS) entry which is preliminary data.</text>
</comment>
<dbReference type="InterPro" id="IPR043148">
    <property type="entry name" value="TagF_C"/>
</dbReference>
<evidence type="ECO:0000256" key="3">
    <source>
        <dbReference type="ARBA" id="ARBA00022475"/>
    </source>
</evidence>
<dbReference type="EMBL" id="JACOOT010000033">
    <property type="protein sequence ID" value="MBC5652217.1"/>
    <property type="molecule type" value="Genomic_DNA"/>
</dbReference>
<dbReference type="GO" id="GO:0047355">
    <property type="term" value="F:CDP-glycerol glycerophosphotransferase activity"/>
    <property type="evidence" value="ECO:0007669"/>
    <property type="project" value="InterPro"/>
</dbReference>
<evidence type="ECO:0000256" key="4">
    <source>
        <dbReference type="ARBA" id="ARBA00022679"/>
    </source>
</evidence>
<comment type="similarity">
    <text evidence="2">Belongs to the CDP-glycerol glycerophosphotransferase family.</text>
</comment>
<evidence type="ECO:0000313" key="7">
    <source>
        <dbReference type="EMBL" id="MBC5652217.1"/>
    </source>
</evidence>
<evidence type="ECO:0000313" key="8">
    <source>
        <dbReference type="Proteomes" id="UP000652847"/>
    </source>
</evidence>
<proteinExistence type="inferred from homology"/>
<dbReference type="AlphaFoldDB" id="A0A8I0AHZ8"/>
<dbReference type="GO" id="GO:0005886">
    <property type="term" value="C:plasma membrane"/>
    <property type="evidence" value="ECO:0007669"/>
    <property type="project" value="UniProtKB-SubCell"/>
</dbReference>
<dbReference type="InterPro" id="IPR043149">
    <property type="entry name" value="TagF_N"/>
</dbReference>
<name>A0A8I0AHZ8_9FIRM</name>
<dbReference type="InterPro" id="IPR051612">
    <property type="entry name" value="Teichoic_Acid_Biosynth"/>
</dbReference>
<dbReference type="Gene3D" id="3.40.50.12580">
    <property type="match status" value="1"/>
</dbReference>
<organism evidence="7 8">
    <name type="scientific">Blautia segnis</name>
    <dbReference type="NCBI Taxonomy" id="2763030"/>
    <lineage>
        <taxon>Bacteria</taxon>
        <taxon>Bacillati</taxon>
        <taxon>Bacillota</taxon>
        <taxon>Clostridia</taxon>
        <taxon>Lachnospirales</taxon>
        <taxon>Lachnospiraceae</taxon>
        <taxon>Blautia</taxon>
    </lineage>
</organism>
<dbReference type="PANTHER" id="PTHR37316:SF3">
    <property type="entry name" value="TEICHOIC ACID GLYCEROL-PHOSPHATE TRANSFERASE"/>
    <property type="match status" value="1"/>
</dbReference>
<sequence length="387" mass="44733">MGKLKSLLKAELVSHRVTKKPDPGIWIFSSTDNAHYNYNSRYLFEYVKDNLPEITPYFVINDEKLRKKLGDKYGKQYFIETCSIEGMKKALSAGVWFTSAGLPVYGTGLGKNRTIVNLWHGIPLKKIALMDPNLSRLARIYFKKIFTENYTFVLTCSSRLIPVMAESFQISPDKIKVWGQPRNDVLFTKTDKEKVLGSIYPDLPSCKKAILYAPTFRDYGVTSLFPFKDYDKKALDAFLEKEDAVIFLRTHISEQGNAGPYLSDRVRYLGNEQAEDIMDIADMFDILITDYSSIYIDYLLLDRPLIFLPYDKEQYLKGRGMNFEYDKVTPGAKPDSQQKFIDAIAEICHGRDRYQQERQKCNLFFNEIQQPCMKNICDEVKKHVGMD</sequence>
<reference evidence="7 8" key="1">
    <citation type="submission" date="2020-08" db="EMBL/GenBank/DDBJ databases">
        <title>Genome public.</title>
        <authorList>
            <person name="Liu C."/>
            <person name="Sun Q."/>
        </authorList>
    </citation>
    <scope>NUCLEOTIDE SEQUENCE [LARGE SCALE GENOMIC DNA]</scope>
    <source>
        <strain evidence="7 8">BX17</strain>
    </source>
</reference>
<evidence type="ECO:0000256" key="5">
    <source>
        <dbReference type="ARBA" id="ARBA00022944"/>
    </source>
</evidence>
<dbReference type="RefSeq" id="WP_186901689.1">
    <property type="nucleotide sequence ID" value="NZ_JACOOT010000033.1"/>
</dbReference>
<keyword evidence="4 7" id="KW-0808">Transferase</keyword>
<dbReference type="Pfam" id="PF04464">
    <property type="entry name" value="Glyphos_transf"/>
    <property type="match status" value="1"/>
</dbReference>